<comment type="caution">
    <text evidence="2">The sequence shown here is derived from an EMBL/GenBank/DDBJ whole genome shotgun (WGS) entry which is preliminary data.</text>
</comment>
<keyword evidence="1" id="KW-0812">Transmembrane</keyword>
<dbReference type="RefSeq" id="WP_201561172.1">
    <property type="nucleotide sequence ID" value="NZ_CAJGZK010000001.1"/>
</dbReference>
<gene>
    <name evidence="2" type="ORF">ACFP58_05075</name>
</gene>
<feature type="transmembrane region" description="Helical" evidence="1">
    <location>
        <begin position="273"/>
        <end position="296"/>
    </location>
</feature>
<sequence>MDTEDLAQQQALQKEFNELVLSLSQQVSQKHLLDANKNIKKINSDIVDNLEKHALLLTEVGKNHPKSLEDVSNKYLSGLDKNLGKINDSIASKLDKHAILLESASKAHPKALEDIGKKHLSDIDSSLNNVNAAIAKQLAAHAVLLNETSKTHAKGLEQVSKNHLLEINNNIKNLNEDIPSTLNNQSLALQSIEKVLHQHYSEVRNAIKNESNHLSAINEHLLTAEVERLKQKIETSFKINNSEISDLKIKIHKLSSELNRALEAKTESVVRTILYATITIVIFLGLPIAFLIYSIVVR</sequence>
<reference evidence="3" key="1">
    <citation type="journal article" date="2019" name="Int. J. Syst. Evol. Microbiol.">
        <title>The Global Catalogue of Microorganisms (GCM) 10K type strain sequencing project: providing services to taxonomists for standard genome sequencing and annotation.</title>
        <authorList>
            <consortium name="The Broad Institute Genomics Platform"/>
            <consortium name="The Broad Institute Genome Sequencing Center for Infectious Disease"/>
            <person name="Wu L."/>
            <person name="Ma J."/>
        </authorList>
    </citation>
    <scope>NUCLEOTIDE SEQUENCE [LARGE SCALE GENOMIC DNA]</scope>
    <source>
        <strain evidence="3">CCM 2050</strain>
    </source>
</reference>
<proteinExistence type="predicted"/>
<protein>
    <submittedName>
        <fullName evidence="2">Uncharacterized protein</fullName>
    </submittedName>
</protein>
<keyword evidence="3" id="KW-1185">Reference proteome</keyword>
<accession>A0ABW1W6T0</accession>
<dbReference type="Proteomes" id="UP001596264">
    <property type="component" value="Unassembled WGS sequence"/>
</dbReference>
<name>A0ABW1W6T0_9GAMM</name>
<evidence type="ECO:0000313" key="2">
    <source>
        <dbReference type="EMBL" id="MFC6380844.1"/>
    </source>
</evidence>
<organism evidence="2 3">
    <name type="scientific">Psychrobacter glacincola</name>
    <dbReference type="NCBI Taxonomy" id="56810"/>
    <lineage>
        <taxon>Bacteria</taxon>
        <taxon>Pseudomonadati</taxon>
        <taxon>Pseudomonadota</taxon>
        <taxon>Gammaproteobacteria</taxon>
        <taxon>Moraxellales</taxon>
        <taxon>Moraxellaceae</taxon>
        <taxon>Psychrobacter</taxon>
    </lineage>
</organism>
<dbReference type="EMBL" id="JBHSTZ010000014">
    <property type="protein sequence ID" value="MFC6380844.1"/>
    <property type="molecule type" value="Genomic_DNA"/>
</dbReference>
<evidence type="ECO:0000256" key="1">
    <source>
        <dbReference type="SAM" id="Phobius"/>
    </source>
</evidence>
<evidence type="ECO:0000313" key="3">
    <source>
        <dbReference type="Proteomes" id="UP001596264"/>
    </source>
</evidence>
<keyword evidence="1" id="KW-0472">Membrane</keyword>
<keyword evidence="1" id="KW-1133">Transmembrane helix</keyword>